<comment type="subcellular location">
    <subcellularLocation>
        <location evidence="1">Membrane</location>
        <topology evidence="1">Single-pass type IV membrane protein</topology>
    </subcellularLocation>
</comment>
<feature type="repeat" description="PPR" evidence="3">
    <location>
        <begin position="576"/>
        <end position="610"/>
    </location>
</feature>
<dbReference type="GO" id="GO:0003730">
    <property type="term" value="F:mRNA 3'-UTR binding"/>
    <property type="evidence" value="ECO:0007669"/>
    <property type="project" value="TreeGrafter"/>
</dbReference>
<evidence type="ECO:0000313" key="7">
    <source>
        <dbReference type="EMBL" id="CAH0105047.1"/>
    </source>
</evidence>
<evidence type="ECO:0000256" key="3">
    <source>
        <dbReference type="PROSITE-ProRule" id="PRU00708"/>
    </source>
</evidence>
<dbReference type="GO" id="GO:0006886">
    <property type="term" value="P:intracellular protein transport"/>
    <property type="evidence" value="ECO:0007669"/>
    <property type="project" value="InterPro"/>
</dbReference>
<evidence type="ECO:0000256" key="1">
    <source>
        <dbReference type="ARBA" id="ARBA00004211"/>
    </source>
</evidence>
<dbReference type="EMBL" id="CAKKLH010000168">
    <property type="protein sequence ID" value="CAH0105047.1"/>
    <property type="molecule type" value="Genomic_DNA"/>
</dbReference>
<dbReference type="Pfam" id="PF01535">
    <property type="entry name" value="PPR"/>
    <property type="match status" value="2"/>
</dbReference>
<feature type="coiled-coil region" evidence="4">
    <location>
        <begin position="361"/>
        <end position="388"/>
    </location>
</feature>
<keyword evidence="8" id="KW-1185">Reference proteome</keyword>
<dbReference type="Proteomes" id="UP000789390">
    <property type="component" value="Unassembled WGS sequence"/>
</dbReference>
<dbReference type="PROSITE" id="PS50192">
    <property type="entry name" value="T_SNARE"/>
    <property type="match status" value="1"/>
</dbReference>
<dbReference type="PANTHER" id="PTHR46669">
    <property type="entry name" value="LEUCINE-RICH PPR MOTIF-CONTAINING PROTEIN, MITOCHONDRIAL"/>
    <property type="match status" value="1"/>
</dbReference>
<dbReference type="PROSITE" id="PS00914">
    <property type="entry name" value="SYNTAXIN"/>
    <property type="match status" value="1"/>
</dbReference>
<sequence>MITRRRRQGSESEHQPFAEPQSQNQVLKGSSSVLLWSGESPQQQPSFFIVPQGEIGAFVAPNFSTNNFLDVQAKPNSADMMASASISSSSVLSSTNASSRDRTAEFLSAVRSFQSRPVNGVIGRPQNPQAAKNTDQHQQYSEFMKVAKVISKDLSNTYAKLEKLTLLAKKRTLFDDRPQEIQELTYIIREDITNLNKQIAHLQGFTKKQQNQQQNTKAHSANVVVALQSKLANMSSEFKQVLEVRTENLKAQRSRREQFSGSVPVVSDLPAAALTGGPFGSSQNGSKGSVLLRDAYQAHGGEAVAIDMGAADNKTNRTQIQQQVFADETESYLQSRSDAVQSIESTIVELGGIFQQLALMVREQEEMVQRIDSNVDDAQLNVEAAHDELLRYFRSVSSNRSLSAAHLPLKNLNDSAQQSLISTEKDGVDKAIEKVESDAQKSGRITKDDILNIIEKIKQQKTASTTQSLLLIRCCGNLVPEEPPNSRTKLVEDVWKMFEGFGVPLDVSHYNALLRVYLENEHSFDPMKFIQILEGKSIQPNRVTYQRLLSAYCQKGDIDGASKILEIMKSKDLPIGEQVFNSLVMGHANTGDLESAKGVIKVMSQAGLEPDGETYRALLCGYAKHGHLQDITSTISECKSKEIVIYDRSLMEVLYTAAVHGHSAIVDDLLKQMNRSSGYNQDCFNIILRLINHQQEDHAFKILKTMKPTQLANGQMSQTGNFFIKQIIKSNCSPQKVISICDQLVESGLNNRAYFKALELSNAHGKTEISNLILKRIQRQKNMLRPSSFWPLLTAQSKVSGEKGVLDALRQMAAIQVMPNIDTISHHVLPYMAKENVETLLRKLRSADVPPSVVAISLIVQSLKNQDFKSAIEIASKIFTRSESMQFRQAACEAYLKTRDASSVAKLIKSMLRKSEPGAENEARDQAAGLAGPLIIEIFDRAPNPKLEAVEPLLKAMQENGISLPLGAIQHIQEKASEEMTDSVAQLLVELGSGKLPLTDILPFPSDSNKGNQAKSYLESNKFVFSKNLKVLLMDLYVRNERVDDALVIFNEIYEGPPDFILTSPKVLSLATSLLKCNRTEEAFKVLERLNISTDKKQENGRSDIFSWRLMDVAASKGDVDLTSKLFEVVLQSGMKITGMVASALVKVHIVKEDNESAVKAFLDCVEKYRITPFKGALTVRLIEMEDAQRLQQVMDASIKVHGEMNSLYDLVFSFLECGRIRQAKKVLETPGLRAMTNRIEMACARYVEDMRITELENLIKITKDVYGIDRNMMFKHMLSACIKSNDVARASGLWTQMQEEDMQANPEFLQRLGNFLKEKNESVPFTIPESSEIVTSSTPASSVTATMLNLSTSESAHPSVTGKKVSGATEPQNTTIKEFGTALKNGDINAAMELKKKIESQGNTLNKRYMNNLIEATVKARALDVATQLVLELEKKGEYPLIRIFKFLMSALVSSGDQKAIRTIGECINEERKALLSYENQLASAIACDPVAATDYVEALLNKVKTASAESNLDEKQLNGLKTAFPEGGIIAILEKNPNVLSKCQEIANEARKLGLYGPTNSLWCYFMKMGNTAEAQSTWEILKSYTGAIKFQSILRQIRKDEDIASAENLVKTLASSEHVKPSALGVAYSAWLDVLLSKKELDSSIALVNKALSEGVEVLHFNQSALTSLEAECKNAGKSFPFLIPKSSEKSEAQSKAD</sequence>
<accession>A0A8J2W4L3</accession>
<dbReference type="InterPro" id="IPR000727">
    <property type="entry name" value="T_SNARE_dom"/>
</dbReference>
<dbReference type="SMART" id="SM00397">
    <property type="entry name" value="t_SNARE"/>
    <property type="match status" value="1"/>
</dbReference>
<name>A0A8J2W4L3_9CRUS</name>
<dbReference type="InterPro" id="IPR010989">
    <property type="entry name" value="SNARE"/>
</dbReference>
<keyword evidence="4" id="KW-0175">Coiled coil</keyword>
<organism evidence="7 8">
    <name type="scientific">Daphnia galeata</name>
    <dbReference type="NCBI Taxonomy" id="27404"/>
    <lineage>
        <taxon>Eukaryota</taxon>
        <taxon>Metazoa</taxon>
        <taxon>Ecdysozoa</taxon>
        <taxon>Arthropoda</taxon>
        <taxon>Crustacea</taxon>
        <taxon>Branchiopoda</taxon>
        <taxon>Diplostraca</taxon>
        <taxon>Cladocera</taxon>
        <taxon>Anomopoda</taxon>
        <taxon>Daphniidae</taxon>
        <taxon>Daphnia</taxon>
    </lineage>
</organism>
<feature type="region of interest" description="Disordered" evidence="5">
    <location>
        <begin position="1"/>
        <end position="26"/>
    </location>
</feature>
<dbReference type="InterPro" id="IPR021538">
    <property type="entry name" value="Syntaxin-5_N"/>
</dbReference>
<dbReference type="InterPro" id="IPR011990">
    <property type="entry name" value="TPR-like_helical_dom_sf"/>
</dbReference>
<dbReference type="Gene3D" id="1.25.40.10">
    <property type="entry name" value="Tetratricopeptide repeat domain"/>
    <property type="match status" value="3"/>
</dbReference>
<protein>
    <recommendedName>
        <fullName evidence="6">t-SNARE coiled-coil homology domain-containing protein</fullName>
    </recommendedName>
</protein>
<proteinExistence type="inferred from homology"/>
<dbReference type="PROSITE" id="PS51375">
    <property type="entry name" value="PPR"/>
    <property type="match status" value="2"/>
</dbReference>
<dbReference type="Gene3D" id="1.20.58.70">
    <property type="match status" value="1"/>
</dbReference>
<feature type="domain" description="T-SNARE coiled-coil homology" evidence="6">
    <location>
        <begin position="330"/>
        <end position="392"/>
    </location>
</feature>
<dbReference type="InterPro" id="IPR033490">
    <property type="entry name" value="LRP130"/>
</dbReference>
<dbReference type="SUPFAM" id="SSF47661">
    <property type="entry name" value="t-snare proteins"/>
    <property type="match status" value="1"/>
</dbReference>
<dbReference type="CDD" id="cd15844">
    <property type="entry name" value="SNARE_syntaxin5"/>
    <property type="match status" value="1"/>
</dbReference>
<dbReference type="OrthoDB" id="1899580at2759"/>
<comment type="caution">
    <text evidence="7">The sequence shown here is derived from an EMBL/GenBank/DDBJ whole genome shotgun (WGS) entry which is preliminary data.</text>
</comment>
<dbReference type="GO" id="GO:0070129">
    <property type="term" value="P:regulation of mitochondrial translation"/>
    <property type="evidence" value="ECO:0007669"/>
    <property type="project" value="TreeGrafter"/>
</dbReference>
<dbReference type="GO" id="GO:0005739">
    <property type="term" value="C:mitochondrion"/>
    <property type="evidence" value="ECO:0007669"/>
    <property type="project" value="TreeGrafter"/>
</dbReference>
<reference evidence="7" key="1">
    <citation type="submission" date="2021-11" db="EMBL/GenBank/DDBJ databases">
        <authorList>
            <person name="Schell T."/>
        </authorList>
    </citation>
    <scope>NUCLEOTIDE SEQUENCE</scope>
    <source>
        <strain evidence="7">M5</strain>
    </source>
</reference>
<comment type="similarity">
    <text evidence="2">Belongs to the syntaxin family.</text>
</comment>
<dbReference type="Pfam" id="PF05739">
    <property type="entry name" value="SNARE"/>
    <property type="match status" value="1"/>
</dbReference>
<dbReference type="GO" id="GO:0016020">
    <property type="term" value="C:membrane"/>
    <property type="evidence" value="ECO:0007669"/>
    <property type="project" value="UniProtKB-SubCell"/>
</dbReference>
<evidence type="ECO:0000256" key="5">
    <source>
        <dbReference type="SAM" id="MobiDB-lite"/>
    </source>
</evidence>
<dbReference type="Pfam" id="PF11416">
    <property type="entry name" value="Syntaxin-5_N"/>
    <property type="match status" value="1"/>
</dbReference>
<gene>
    <name evidence="7" type="ORF">DGAL_LOCUS8003</name>
</gene>
<evidence type="ECO:0000256" key="2">
    <source>
        <dbReference type="ARBA" id="ARBA00009063"/>
    </source>
</evidence>
<evidence type="ECO:0000259" key="6">
    <source>
        <dbReference type="PROSITE" id="PS50192"/>
    </source>
</evidence>
<dbReference type="NCBIfam" id="TIGR00756">
    <property type="entry name" value="PPR"/>
    <property type="match status" value="1"/>
</dbReference>
<evidence type="ECO:0000256" key="4">
    <source>
        <dbReference type="SAM" id="Coils"/>
    </source>
</evidence>
<dbReference type="GO" id="GO:0016192">
    <property type="term" value="P:vesicle-mediated transport"/>
    <property type="evidence" value="ECO:0007669"/>
    <property type="project" value="InterPro"/>
</dbReference>
<dbReference type="GO" id="GO:0005484">
    <property type="term" value="F:SNAP receptor activity"/>
    <property type="evidence" value="ECO:0007669"/>
    <property type="project" value="InterPro"/>
</dbReference>
<dbReference type="InterPro" id="IPR002885">
    <property type="entry name" value="PPR_rpt"/>
</dbReference>
<evidence type="ECO:0000313" key="8">
    <source>
        <dbReference type="Proteomes" id="UP000789390"/>
    </source>
</evidence>
<feature type="repeat" description="PPR" evidence="3">
    <location>
        <begin position="541"/>
        <end position="575"/>
    </location>
</feature>
<dbReference type="InterPro" id="IPR006012">
    <property type="entry name" value="Syntaxin/epimorphin_CS"/>
</dbReference>
<dbReference type="Pfam" id="PF12854">
    <property type="entry name" value="PPR_1"/>
    <property type="match status" value="1"/>
</dbReference>
<dbReference type="PANTHER" id="PTHR46669:SF1">
    <property type="entry name" value="LEUCINE-RICH PPR MOTIF-CONTAINING PROTEIN, MITOCHONDRIAL"/>
    <property type="match status" value="1"/>
</dbReference>
<dbReference type="FunFam" id="1.20.58.70:FF:000022">
    <property type="entry name" value="Syntaxin-5"/>
    <property type="match status" value="1"/>
</dbReference>
<dbReference type="GO" id="GO:0005634">
    <property type="term" value="C:nucleus"/>
    <property type="evidence" value="ECO:0007669"/>
    <property type="project" value="TreeGrafter"/>
</dbReference>